<sequence length="355" mass="38025">MTPFVYTANPVRVLFGSDLLKTALAEELTRIDAKKPMILTTPEQESDGRKLAQYLRGVECSVFPGARMHTPVDTTLRAMDEVGRRETDCLVALGGGSTIGLAKAIALRTDLHQIAIPTTYAGSEATPILGETENGVKTTQSSARILPEVILYDVDLTLSLPPALSVTSGINAIAHAVEGLYSQQSNPIISLIAEEGIRALTSGLPRIVADPSDTEARSNALYGAWLCGTTLGAVGMAIHHKLCHALGGAFDLPHSQTHTVILPHALAYNAPYVIDALNRIERAIGTENAPLALYNLAKSLGAPTSLKELGMPREGLDRIVELTFKKQYWNPAPLEEARLRGLLLRAWEGAPPGTD</sequence>
<reference evidence="6 7" key="1">
    <citation type="submission" date="2019-06" db="EMBL/GenBank/DDBJ databases">
        <title>Genomic Encyclopedia of Type Strains, Phase IV (KMG-V): Genome sequencing to study the core and pangenomes of soil and plant-associated prokaryotes.</title>
        <authorList>
            <person name="Whitman W."/>
        </authorList>
    </citation>
    <scope>NUCLEOTIDE SEQUENCE [LARGE SCALE GENOMIC DNA]</scope>
    <source>
        <strain evidence="6 7">BR 11140</strain>
    </source>
</reference>
<dbReference type="InterPro" id="IPR039697">
    <property type="entry name" value="Alcohol_dehydrogenase_Fe"/>
</dbReference>
<evidence type="ECO:0000256" key="1">
    <source>
        <dbReference type="ARBA" id="ARBA00007358"/>
    </source>
</evidence>
<dbReference type="GO" id="GO:0004022">
    <property type="term" value="F:alcohol dehydrogenase (NAD+) activity"/>
    <property type="evidence" value="ECO:0007669"/>
    <property type="project" value="TreeGrafter"/>
</dbReference>
<keyword evidence="2" id="KW-0560">Oxidoreductase</keyword>
<dbReference type="InterPro" id="IPR001670">
    <property type="entry name" value="ADH_Fe/GldA"/>
</dbReference>
<evidence type="ECO:0000256" key="2">
    <source>
        <dbReference type="ARBA" id="ARBA00023002"/>
    </source>
</evidence>
<evidence type="ECO:0000313" key="7">
    <source>
        <dbReference type="Proteomes" id="UP000318050"/>
    </source>
</evidence>
<dbReference type="Pfam" id="PF25137">
    <property type="entry name" value="ADH_Fe_C"/>
    <property type="match status" value="1"/>
</dbReference>
<organism evidence="6 7">
    <name type="scientific">Nitrospirillum amazonense</name>
    <dbReference type="NCBI Taxonomy" id="28077"/>
    <lineage>
        <taxon>Bacteria</taxon>
        <taxon>Pseudomonadati</taxon>
        <taxon>Pseudomonadota</taxon>
        <taxon>Alphaproteobacteria</taxon>
        <taxon>Rhodospirillales</taxon>
        <taxon>Azospirillaceae</taxon>
        <taxon>Nitrospirillum</taxon>
    </lineage>
</organism>
<accession>A0A560HK08</accession>
<dbReference type="EMBL" id="VITT01000043">
    <property type="protein sequence ID" value="TWB46837.1"/>
    <property type="molecule type" value="Genomic_DNA"/>
</dbReference>
<evidence type="ECO:0000256" key="3">
    <source>
        <dbReference type="ARBA" id="ARBA00023027"/>
    </source>
</evidence>
<comment type="caution">
    <text evidence="6">The sequence shown here is derived from an EMBL/GenBank/DDBJ whole genome shotgun (WGS) entry which is preliminary data.</text>
</comment>
<evidence type="ECO:0000259" key="5">
    <source>
        <dbReference type="Pfam" id="PF25137"/>
    </source>
</evidence>
<dbReference type="OrthoDB" id="3812122at2"/>
<dbReference type="PANTHER" id="PTHR11496">
    <property type="entry name" value="ALCOHOL DEHYDROGENASE"/>
    <property type="match status" value="1"/>
</dbReference>
<dbReference type="SUPFAM" id="SSF56796">
    <property type="entry name" value="Dehydroquinate synthase-like"/>
    <property type="match status" value="1"/>
</dbReference>
<proteinExistence type="inferred from homology"/>
<dbReference type="Gene3D" id="3.40.50.1970">
    <property type="match status" value="1"/>
</dbReference>
<feature type="domain" description="Fe-containing alcohol dehydrogenase-like C-terminal" evidence="5">
    <location>
        <begin position="166"/>
        <end position="343"/>
    </location>
</feature>
<dbReference type="PANTHER" id="PTHR11496:SF102">
    <property type="entry name" value="ALCOHOL DEHYDROGENASE 4"/>
    <property type="match status" value="1"/>
</dbReference>
<dbReference type="GO" id="GO:0046872">
    <property type="term" value="F:metal ion binding"/>
    <property type="evidence" value="ECO:0007669"/>
    <property type="project" value="InterPro"/>
</dbReference>
<dbReference type="Gene3D" id="1.20.1090.10">
    <property type="entry name" value="Dehydroquinate synthase-like - alpha domain"/>
    <property type="match status" value="1"/>
</dbReference>
<feature type="domain" description="Alcohol dehydrogenase iron-type/glycerol dehydrogenase GldA" evidence="4">
    <location>
        <begin position="10"/>
        <end position="153"/>
    </location>
</feature>
<dbReference type="Proteomes" id="UP000318050">
    <property type="component" value="Unassembled WGS sequence"/>
</dbReference>
<dbReference type="GO" id="GO:0018506">
    <property type="term" value="F:maleylacetate reductase activity"/>
    <property type="evidence" value="ECO:0007669"/>
    <property type="project" value="InterPro"/>
</dbReference>
<name>A0A560HK08_9PROT</name>
<dbReference type="AlphaFoldDB" id="A0A560HK08"/>
<keyword evidence="3" id="KW-0520">NAD</keyword>
<protein>
    <submittedName>
        <fullName evidence="6">Maleylacetate reductase</fullName>
    </submittedName>
</protein>
<dbReference type="Pfam" id="PF00465">
    <property type="entry name" value="Fe-ADH"/>
    <property type="match status" value="1"/>
</dbReference>
<gene>
    <name evidence="6" type="ORF">FBZ92_14332</name>
</gene>
<evidence type="ECO:0000259" key="4">
    <source>
        <dbReference type="Pfam" id="PF00465"/>
    </source>
</evidence>
<dbReference type="CDD" id="cd08177">
    <property type="entry name" value="MAR"/>
    <property type="match status" value="1"/>
</dbReference>
<dbReference type="InterPro" id="IPR034786">
    <property type="entry name" value="MAR"/>
</dbReference>
<dbReference type="InterPro" id="IPR056798">
    <property type="entry name" value="ADH_Fe_C"/>
</dbReference>
<comment type="similarity">
    <text evidence="1">Belongs to the iron-containing alcohol dehydrogenase family.</text>
</comment>
<evidence type="ECO:0000313" key="6">
    <source>
        <dbReference type="EMBL" id="TWB46837.1"/>
    </source>
</evidence>